<evidence type="ECO:0000313" key="2">
    <source>
        <dbReference type="EMBL" id="ORY63616.1"/>
    </source>
</evidence>
<evidence type="ECO:0000313" key="3">
    <source>
        <dbReference type="Proteomes" id="UP000193920"/>
    </source>
</evidence>
<protein>
    <submittedName>
        <fullName evidence="2">Uncharacterized protein</fullName>
    </submittedName>
</protein>
<gene>
    <name evidence="2" type="ORF">LY90DRAFT_700960</name>
</gene>
<comment type="caution">
    <text evidence="2">The sequence shown here is derived from an EMBL/GenBank/DDBJ whole genome shotgun (WGS) entry which is preliminary data.</text>
</comment>
<dbReference type="AlphaFoldDB" id="A0A1Y2DWV0"/>
<keyword evidence="1" id="KW-0732">Signal</keyword>
<organism evidence="2 3">
    <name type="scientific">Neocallimastix californiae</name>
    <dbReference type="NCBI Taxonomy" id="1754190"/>
    <lineage>
        <taxon>Eukaryota</taxon>
        <taxon>Fungi</taxon>
        <taxon>Fungi incertae sedis</taxon>
        <taxon>Chytridiomycota</taxon>
        <taxon>Chytridiomycota incertae sedis</taxon>
        <taxon>Neocallimastigomycetes</taxon>
        <taxon>Neocallimastigales</taxon>
        <taxon>Neocallimastigaceae</taxon>
        <taxon>Neocallimastix</taxon>
    </lineage>
</organism>
<feature type="signal peptide" evidence="1">
    <location>
        <begin position="1"/>
        <end position="19"/>
    </location>
</feature>
<feature type="chain" id="PRO_5012508359" evidence="1">
    <location>
        <begin position="20"/>
        <end position="232"/>
    </location>
</feature>
<dbReference type="OrthoDB" id="10371973at2759"/>
<evidence type="ECO:0000256" key="1">
    <source>
        <dbReference type="SAM" id="SignalP"/>
    </source>
</evidence>
<keyword evidence="3" id="KW-1185">Reference proteome</keyword>
<accession>A0A1Y2DWV0</accession>
<name>A0A1Y2DWV0_9FUNG</name>
<proteinExistence type="predicted"/>
<dbReference type="Proteomes" id="UP000193920">
    <property type="component" value="Unassembled WGS sequence"/>
</dbReference>
<dbReference type="EMBL" id="MCOG01000056">
    <property type="protein sequence ID" value="ORY63616.1"/>
    <property type="molecule type" value="Genomic_DNA"/>
</dbReference>
<reference evidence="2 3" key="1">
    <citation type="submission" date="2016-08" db="EMBL/GenBank/DDBJ databases">
        <title>A Parts List for Fungal Cellulosomes Revealed by Comparative Genomics.</title>
        <authorList>
            <consortium name="DOE Joint Genome Institute"/>
            <person name="Haitjema C.H."/>
            <person name="Gilmore S.P."/>
            <person name="Henske J.K."/>
            <person name="Solomon K.V."/>
            <person name="De Groot R."/>
            <person name="Kuo A."/>
            <person name="Mondo S.J."/>
            <person name="Salamov A.A."/>
            <person name="Labutti K."/>
            <person name="Zhao Z."/>
            <person name="Chiniquy J."/>
            <person name="Barry K."/>
            <person name="Brewer H.M."/>
            <person name="Purvine S.O."/>
            <person name="Wright A.T."/>
            <person name="Boxma B."/>
            <person name="Van Alen T."/>
            <person name="Hackstein J.H."/>
            <person name="Baker S.E."/>
            <person name="Grigoriev I.V."/>
            <person name="O'Malley M.A."/>
        </authorList>
    </citation>
    <scope>NUCLEOTIDE SEQUENCE [LARGE SCALE GENOMIC DNA]</scope>
    <source>
        <strain evidence="2 3">G1</strain>
    </source>
</reference>
<sequence>MKFFNKLVVLLATATAITGRVVKRQVQLDVNETNLSVTPECQNDLNMSSEYKDCYTPTVTKENYKELCSVLTSQKCQQFYANPMSYLPNCGTSQQIVELLSDAVMKTTVSSVLLICQNDENGNLCPMAESLLDYGKIKDKSIKKTCQSKSCVNQALEMYSSLNNNMDDIQNLSITSGAANADSQNNISIITNYLTSAECKAQADGQKSGATSLKMGSSLLLTFGLLLLSLSF</sequence>